<dbReference type="RefSeq" id="WP_166318188.1">
    <property type="nucleotide sequence ID" value="NZ_WOTH01000045.1"/>
</dbReference>
<evidence type="ECO:0000313" key="3">
    <source>
        <dbReference type="Proteomes" id="UP000597459"/>
    </source>
</evidence>
<evidence type="ECO:0000256" key="1">
    <source>
        <dbReference type="SAM" id="Phobius"/>
    </source>
</evidence>
<keyword evidence="1" id="KW-1133">Transmembrane helix</keyword>
<proteinExistence type="predicted"/>
<keyword evidence="1" id="KW-0472">Membrane</keyword>
<feature type="transmembrane region" description="Helical" evidence="1">
    <location>
        <begin position="111"/>
        <end position="129"/>
    </location>
</feature>
<sequence length="376" mass="41493">MVRPHFRTDVAPQPKRHSCGNSATNLLVIAACCLAGLSVCALLAIPWGGLVTANCHWDCWWYLDISRDGYPSLPHPAGTAGPGQAAWAFFPLYPALIHLTNRLFGLPPQSAGLLVNILLCPLLIFLCQRDAEWRGQPVNRALFALFFVLFPFTIWYTAQYSEALYGVVLMATLLALRRHHILPAAMGCALLALTRPTGFAMSVCLAGWWLVAHRDERRSTVMAESLLLIAAGGAGLSLFVLYLAHLTGDGFAFLHVQTAWARHLQFFVLPILQAFKKMSNLPGGLCAIATIGLLVWMWRRRWRLAAWLVGMTALMAASTSVVSLERYVFGNPLTIEFLACITLTRSPPIRALILTAMGLFHILTTLGWYSHNPSLM</sequence>
<dbReference type="AlphaFoldDB" id="A0A967ECW0"/>
<keyword evidence="1" id="KW-0812">Transmembrane</keyword>
<reference evidence="2" key="1">
    <citation type="submission" date="2019-11" db="EMBL/GenBank/DDBJ databases">
        <title>Description of new Acetobacter species.</title>
        <authorList>
            <person name="Cleenwerck I."/>
            <person name="Sombolestani A.S."/>
        </authorList>
    </citation>
    <scope>NUCLEOTIDE SEQUENCE</scope>
    <source>
        <strain evidence="2">LMG 1626</strain>
    </source>
</reference>
<dbReference type="PROSITE" id="PS51257">
    <property type="entry name" value="PROKAR_LIPOPROTEIN"/>
    <property type="match status" value="1"/>
</dbReference>
<feature type="transmembrane region" description="Helical" evidence="1">
    <location>
        <begin position="281"/>
        <end position="298"/>
    </location>
</feature>
<feature type="transmembrane region" description="Helical" evidence="1">
    <location>
        <begin position="181"/>
        <end position="211"/>
    </location>
</feature>
<dbReference type="Proteomes" id="UP000597459">
    <property type="component" value="Unassembled WGS sequence"/>
</dbReference>
<organism evidence="2 3">
    <name type="scientific">Acetobacter estunensis</name>
    <dbReference type="NCBI Taxonomy" id="104097"/>
    <lineage>
        <taxon>Bacteria</taxon>
        <taxon>Pseudomonadati</taxon>
        <taxon>Pseudomonadota</taxon>
        <taxon>Alphaproteobacteria</taxon>
        <taxon>Acetobacterales</taxon>
        <taxon>Acetobacteraceae</taxon>
        <taxon>Acetobacter</taxon>
    </lineage>
</organism>
<feature type="transmembrane region" description="Helical" evidence="1">
    <location>
        <begin position="26"/>
        <end position="47"/>
    </location>
</feature>
<evidence type="ECO:0000313" key="2">
    <source>
        <dbReference type="EMBL" id="NHO55058.1"/>
    </source>
</evidence>
<feature type="transmembrane region" description="Helical" evidence="1">
    <location>
        <begin position="304"/>
        <end position="328"/>
    </location>
</feature>
<keyword evidence="3" id="KW-1185">Reference proteome</keyword>
<gene>
    <name evidence="2" type="ORF">GOB87_14085</name>
</gene>
<feature type="transmembrane region" description="Helical" evidence="1">
    <location>
        <begin position="141"/>
        <end position="161"/>
    </location>
</feature>
<evidence type="ECO:0008006" key="4">
    <source>
        <dbReference type="Google" id="ProtNLM"/>
    </source>
</evidence>
<protein>
    <recommendedName>
        <fullName evidence="4">Mannosyltransferase</fullName>
    </recommendedName>
</protein>
<feature type="transmembrane region" description="Helical" evidence="1">
    <location>
        <begin position="349"/>
        <end position="369"/>
    </location>
</feature>
<dbReference type="EMBL" id="WOTH01000045">
    <property type="protein sequence ID" value="NHO55058.1"/>
    <property type="molecule type" value="Genomic_DNA"/>
</dbReference>
<name>A0A967ECW0_9PROT</name>
<comment type="caution">
    <text evidence="2">The sequence shown here is derived from an EMBL/GenBank/DDBJ whole genome shotgun (WGS) entry which is preliminary data.</text>
</comment>
<feature type="transmembrane region" description="Helical" evidence="1">
    <location>
        <begin position="223"/>
        <end position="244"/>
    </location>
</feature>
<accession>A0A967ECW0</accession>